<feature type="transmembrane region" description="Helical" evidence="8">
    <location>
        <begin position="291"/>
        <end position="308"/>
    </location>
</feature>
<evidence type="ECO:0000256" key="3">
    <source>
        <dbReference type="ARBA" id="ARBA00022741"/>
    </source>
</evidence>
<dbReference type="InterPro" id="IPR027417">
    <property type="entry name" value="P-loop_NTPase"/>
</dbReference>
<evidence type="ECO:0000313" key="11">
    <source>
        <dbReference type="EMBL" id="EIE97127.1"/>
    </source>
</evidence>
<dbReference type="GO" id="GO:0005524">
    <property type="term" value="F:ATP binding"/>
    <property type="evidence" value="ECO:0007669"/>
    <property type="project" value="UniProtKB-KW"/>
</dbReference>
<protein>
    <submittedName>
        <fullName evidence="11">ABC transporter, CydDC cysteine exporter (CydDC-E) family, permease/ATP-binding protein CydD</fullName>
    </submittedName>
</protein>
<dbReference type="InterPro" id="IPR011527">
    <property type="entry name" value="ABC1_TM_dom"/>
</dbReference>
<name>I1CWQ3_9PSEU</name>
<feature type="transmembrane region" description="Helical" evidence="8">
    <location>
        <begin position="185"/>
        <end position="203"/>
    </location>
</feature>
<dbReference type="InterPro" id="IPR003593">
    <property type="entry name" value="AAA+_ATPase"/>
</dbReference>
<dbReference type="Gene3D" id="1.20.1560.10">
    <property type="entry name" value="ABC transporter type 1, transmembrane domain"/>
    <property type="match status" value="2"/>
</dbReference>
<keyword evidence="4 11" id="KW-0067">ATP-binding</keyword>
<dbReference type="eggNOG" id="COG4988">
    <property type="taxonomic scope" value="Bacteria"/>
</dbReference>
<keyword evidence="12" id="KW-1185">Reference proteome</keyword>
<evidence type="ECO:0000256" key="5">
    <source>
        <dbReference type="ARBA" id="ARBA00022989"/>
    </source>
</evidence>
<dbReference type="InterPro" id="IPR003439">
    <property type="entry name" value="ABC_transporter-like_ATP-bd"/>
</dbReference>
<proteinExistence type="predicted"/>
<gene>
    <name evidence="11" type="ORF">SacglDRAFT_00164</name>
</gene>
<evidence type="ECO:0000313" key="12">
    <source>
        <dbReference type="Proteomes" id="UP000005087"/>
    </source>
</evidence>
<evidence type="ECO:0000256" key="1">
    <source>
        <dbReference type="ARBA" id="ARBA00004651"/>
    </source>
</evidence>
<feature type="transmembrane region" description="Helical" evidence="8">
    <location>
        <begin position="723"/>
        <end position="743"/>
    </location>
</feature>
<feature type="transmembrane region" description="Helical" evidence="8">
    <location>
        <begin position="614"/>
        <end position="632"/>
    </location>
</feature>
<dbReference type="RefSeq" id="WP_005460875.1">
    <property type="nucleotide sequence ID" value="NZ_CM001484.1"/>
</dbReference>
<feature type="compositionally biased region" description="Basic and acidic residues" evidence="7">
    <location>
        <begin position="14"/>
        <end position="23"/>
    </location>
</feature>
<dbReference type="GO" id="GO:0045454">
    <property type="term" value="P:cell redox homeostasis"/>
    <property type="evidence" value="ECO:0007669"/>
    <property type="project" value="InterPro"/>
</dbReference>
<keyword evidence="6 8" id="KW-0472">Membrane</keyword>
<dbReference type="PANTHER" id="PTHR24221">
    <property type="entry name" value="ATP-BINDING CASSETTE SUB-FAMILY B"/>
    <property type="match status" value="1"/>
</dbReference>
<reference evidence="12" key="2">
    <citation type="submission" date="2012-01" db="EMBL/GenBank/DDBJ databases">
        <title>Noncontiguous Finished sequence of chromosome of Saccharomonospora glauca K62.</title>
        <authorList>
            <consortium name="US DOE Joint Genome Institute"/>
            <person name="Lucas S."/>
            <person name="Han J."/>
            <person name="Lapidus A."/>
            <person name="Cheng J.-F."/>
            <person name="Goodwin L."/>
            <person name="Pitluck S."/>
            <person name="Peters L."/>
            <person name="Mikhailova N."/>
            <person name="Held B."/>
            <person name="Detter J.C."/>
            <person name="Han C."/>
            <person name="Tapia R."/>
            <person name="Land M."/>
            <person name="Hauser L."/>
            <person name="Kyrpides N."/>
            <person name="Ivanova N."/>
            <person name="Pagani I."/>
            <person name="Brambilla E.-M."/>
            <person name="Klenk H.-P."/>
            <person name="Woyke T."/>
        </authorList>
    </citation>
    <scope>NUCLEOTIDE SEQUENCE [LARGE SCALE GENOMIC DNA]</scope>
    <source>
        <strain evidence="12">K62</strain>
    </source>
</reference>
<dbReference type="SUPFAM" id="SSF90123">
    <property type="entry name" value="ABC transporter transmembrane region"/>
    <property type="match status" value="2"/>
</dbReference>
<dbReference type="InterPro" id="IPR039421">
    <property type="entry name" value="Type_1_exporter"/>
</dbReference>
<keyword evidence="5 8" id="KW-1133">Transmembrane helix</keyword>
<dbReference type="SMART" id="SM00382">
    <property type="entry name" value="AAA"/>
    <property type="match status" value="2"/>
</dbReference>
<evidence type="ECO:0000256" key="7">
    <source>
        <dbReference type="SAM" id="MobiDB-lite"/>
    </source>
</evidence>
<dbReference type="PANTHER" id="PTHR24221:SF590">
    <property type="entry name" value="COMPONENT LINKED WITH THE ASSEMBLY OF CYTOCHROME' TRANSPORT TRANSMEMBRANE ATP-BINDING PROTEIN ABC TRANSPORTER CYDD-RELATED"/>
    <property type="match status" value="1"/>
</dbReference>
<dbReference type="GO" id="GO:0005886">
    <property type="term" value="C:plasma membrane"/>
    <property type="evidence" value="ECO:0007669"/>
    <property type="project" value="UniProtKB-SubCell"/>
</dbReference>
<keyword evidence="3" id="KW-0547">Nucleotide-binding</keyword>
<feature type="region of interest" description="Disordered" evidence="7">
    <location>
        <begin position="544"/>
        <end position="571"/>
    </location>
</feature>
<sequence>MNSPTHTPLSAEVSSDRKTRRDTTWVGRGPLGALPSLSVAARRALAFSAVLSLFNAGALVAQAFLLASVLADLVAGDVTGHAPTVAALAGAVVARGVLGWALRVVAARAAAGAKEELRAKVVDHALRLGPEWIDERGAGKLTALTTKGLDALDAYFTEYLPALVTAAVVPFAAGLAVLVADWPSAVLIVVTLPLLPVFAVLIGKQTADRVERATDAVHRLSGHLLELVRALPVLTAFRRAEAQAEAVRRVSDHHRTTTLATLRLAFASAFALELAATLSVALVAVVIGVRLVSGDLSLAVGLGVLILAPECYQPLRTVGSAFHASQDGVEAVRRVADVLAEPAPRRGTRKPRRGPLRVHELRVRRRGGFAPDGETFTVRPGERVRLAGRSGTGKSTTLSVLLGFVAPTSGTVTVGGVPLEELDPSLWREAVAWVPQSPAFAGGTVRDELLVTGASDSEVAAMLEWLDLAGLAERPVHRLSVGQRQRVAVARALLKVRRGAWLLLLDEPTAHLDPVNAERVWRAVRQAQDAGAAVVVAAHTRGEVATPNEGEVSGTVPEDESHSSRHTVSRPVPLRELGDRRLARGVVLGAAALLAGVALTATSGWLIAKASQQPPILTLTVAVVGVRTFGLARAGLRYVERLVTHDGAFRVAARLRERLWRSLVRLGPARVRARHGEGLSKLVDDVDTIRDLLPRAVTPPCVAAVVVTGAIAVQAAVLPEAGWGLAGAVVAAAVVAPTLAVLLDRRATATLADGRRDVAARVLALFDGAAELIAYGTHVERRARLAERDARLAALARGQAWGEGAAEAVVTVATGLAAVAGTMSAADAIGAGTLDPVLAPVLALVPLALAEALLLLPPAAQHWDTLRRARRRLSATLDDVDHPSPPSLGTVEFGADGGLRLRAVDVRWPGGPRPVLCEVDLDVPHGAYVAVVGPSGSGKSSLLATVLGFLRPERGHVVVPERVAWAPQEPQLVSTTVAENLRLADPHASDERLRWALTTACLDELDLDVVLGDAGRGLSGGQAHRVALARALLAASNADLVLLDEPTAHLDRATAEAVLANLRAALAGRTVLHVTHRPEEAADADLVVEVVDGRVRLRSGAGDVMRAGERT</sequence>
<dbReference type="OrthoDB" id="9806127at2"/>
<evidence type="ECO:0000256" key="8">
    <source>
        <dbReference type="SAM" id="Phobius"/>
    </source>
</evidence>
<feature type="transmembrane region" description="Helical" evidence="8">
    <location>
        <begin position="264"/>
        <end position="285"/>
    </location>
</feature>
<dbReference type="GO" id="GO:0140359">
    <property type="term" value="F:ABC-type transporter activity"/>
    <property type="evidence" value="ECO:0007669"/>
    <property type="project" value="InterPro"/>
</dbReference>
<feature type="transmembrane region" description="Helical" evidence="8">
    <location>
        <begin position="585"/>
        <end position="608"/>
    </location>
</feature>
<dbReference type="EMBL" id="CM001484">
    <property type="protein sequence ID" value="EIE97127.1"/>
    <property type="molecule type" value="Genomic_DNA"/>
</dbReference>
<feature type="transmembrane region" description="Helical" evidence="8">
    <location>
        <begin position="44"/>
        <end position="65"/>
    </location>
</feature>
<feature type="transmembrane region" description="Helical" evidence="8">
    <location>
        <begin position="85"/>
        <end position="106"/>
    </location>
</feature>
<feature type="domain" description="ABC transporter" evidence="9">
    <location>
        <begin position="901"/>
        <end position="1110"/>
    </location>
</feature>
<evidence type="ECO:0000256" key="6">
    <source>
        <dbReference type="ARBA" id="ARBA00023136"/>
    </source>
</evidence>
<dbReference type="PROSITE" id="PS50893">
    <property type="entry name" value="ABC_TRANSPORTER_2"/>
    <property type="match status" value="2"/>
</dbReference>
<feature type="transmembrane region" description="Helical" evidence="8">
    <location>
        <begin position="159"/>
        <end position="179"/>
    </location>
</feature>
<dbReference type="eggNOG" id="COG4987">
    <property type="taxonomic scope" value="Bacteria"/>
</dbReference>
<dbReference type="PROSITE" id="PS50929">
    <property type="entry name" value="ABC_TM1F"/>
    <property type="match status" value="2"/>
</dbReference>
<dbReference type="NCBIfam" id="TIGR02857">
    <property type="entry name" value="CydD"/>
    <property type="match status" value="1"/>
</dbReference>
<dbReference type="Pfam" id="PF00005">
    <property type="entry name" value="ABC_tran"/>
    <property type="match status" value="2"/>
</dbReference>
<dbReference type="CDD" id="cd18584">
    <property type="entry name" value="ABC_6TM_AarD_CydD"/>
    <property type="match status" value="1"/>
</dbReference>
<accession>I1CWQ3</accession>
<keyword evidence="2 8" id="KW-0812">Transmembrane</keyword>
<dbReference type="InterPro" id="IPR014223">
    <property type="entry name" value="ABC_CydC/D"/>
</dbReference>
<dbReference type="Proteomes" id="UP000005087">
    <property type="component" value="Chromosome"/>
</dbReference>
<feature type="domain" description="ABC transmembrane type-1" evidence="10">
    <location>
        <begin position="585"/>
        <end position="836"/>
    </location>
</feature>
<feature type="transmembrane region" description="Helical" evidence="8">
    <location>
        <begin position="697"/>
        <end position="717"/>
    </location>
</feature>
<dbReference type="Pfam" id="PF00664">
    <property type="entry name" value="ABC_membrane"/>
    <property type="match status" value="1"/>
</dbReference>
<feature type="region of interest" description="Disordered" evidence="7">
    <location>
        <begin position="1"/>
        <end position="24"/>
    </location>
</feature>
<dbReference type="SUPFAM" id="SSF52540">
    <property type="entry name" value="P-loop containing nucleoside triphosphate hydrolases"/>
    <property type="match status" value="2"/>
</dbReference>
<evidence type="ECO:0000259" key="10">
    <source>
        <dbReference type="PROSITE" id="PS50929"/>
    </source>
</evidence>
<dbReference type="GO" id="GO:0016887">
    <property type="term" value="F:ATP hydrolysis activity"/>
    <property type="evidence" value="ECO:0007669"/>
    <property type="project" value="InterPro"/>
</dbReference>
<comment type="subcellular location">
    <subcellularLocation>
        <location evidence="1">Cell membrane</location>
        <topology evidence="1">Multi-pass membrane protein</topology>
    </subcellularLocation>
</comment>
<evidence type="ECO:0000256" key="4">
    <source>
        <dbReference type="ARBA" id="ARBA00022840"/>
    </source>
</evidence>
<evidence type="ECO:0000256" key="2">
    <source>
        <dbReference type="ARBA" id="ARBA00022692"/>
    </source>
</evidence>
<reference evidence="11 12" key="1">
    <citation type="submission" date="2011-09" db="EMBL/GenBank/DDBJ databases">
        <authorList>
            <consortium name="US DOE Joint Genome Institute (JGI-PGF)"/>
            <person name="Lucas S."/>
            <person name="Han J."/>
            <person name="Lapidus A."/>
            <person name="Cheng J.-F."/>
            <person name="Goodwin L."/>
            <person name="Pitluck S."/>
            <person name="Peters L."/>
            <person name="Land M.L."/>
            <person name="Hauser L."/>
            <person name="Brambilla E."/>
            <person name="Klenk H.-P."/>
            <person name="Woyke T.J."/>
        </authorList>
    </citation>
    <scope>NUCLEOTIDE SEQUENCE [LARGE SCALE GENOMIC DNA]</scope>
    <source>
        <strain evidence="11 12">K62</strain>
    </source>
</reference>
<feature type="domain" description="ABC transmembrane type-1" evidence="10">
    <location>
        <begin position="46"/>
        <end position="327"/>
    </location>
</feature>
<dbReference type="GO" id="GO:0042883">
    <property type="term" value="P:cysteine transport"/>
    <property type="evidence" value="ECO:0007669"/>
    <property type="project" value="InterPro"/>
</dbReference>
<evidence type="ECO:0000259" key="9">
    <source>
        <dbReference type="PROSITE" id="PS50893"/>
    </source>
</evidence>
<dbReference type="NCBIfam" id="TIGR02868">
    <property type="entry name" value="CydC"/>
    <property type="match status" value="1"/>
</dbReference>
<dbReference type="AlphaFoldDB" id="I1CWQ3"/>
<feature type="transmembrane region" description="Helical" evidence="8">
    <location>
        <begin position="837"/>
        <end position="860"/>
    </location>
</feature>
<dbReference type="CDD" id="cd03228">
    <property type="entry name" value="ABCC_MRP_Like"/>
    <property type="match status" value="2"/>
</dbReference>
<dbReference type="InterPro" id="IPR036640">
    <property type="entry name" value="ABC1_TM_sf"/>
</dbReference>
<dbReference type="HOGENOM" id="CLU_000604_17_5_11"/>
<dbReference type="InterPro" id="IPR014216">
    <property type="entry name" value="ABC_transptr_CydD"/>
</dbReference>
<organism evidence="11 12">
    <name type="scientific">Saccharomonospora glauca K62</name>
    <dbReference type="NCBI Taxonomy" id="928724"/>
    <lineage>
        <taxon>Bacteria</taxon>
        <taxon>Bacillati</taxon>
        <taxon>Actinomycetota</taxon>
        <taxon>Actinomycetes</taxon>
        <taxon>Pseudonocardiales</taxon>
        <taxon>Pseudonocardiaceae</taxon>
        <taxon>Saccharomonospora</taxon>
    </lineage>
</organism>
<dbReference type="GO" id="GO:0034775">
    <property type="term" value="P:glutathione transmembrane transport"/>
    <property type="evidence" value="ECO:0007669"/>
    <property type="project" value="InterPro"/>
</dbReference>
<dbReference type="Gene3D" id="3.40.50.300">
    <property type="entry name" value="P-loop containing nucleotide triphosphate hydrolases"/>
    <property type="match status" value="2"/>
</dbReference>
<dbReference type="STRING" id="928724.SacglDRAFT_00164"/>
<feature type="domain" description="ABC transporter" evidence="9">
    <location>
        <begin position="356"/>
        <end position="574"/>
    </location>
</feature>
<feature type="transmembrane region" description="Helical" evidence="8">
    <location>
        <begin position="805"/>
        <end position="825"/>
    </location>
</feature>
<dbReference type="InterPro" id="IPR017871">
    <property type="entry name" value="ABC_transporter-like_CS"/>
</dbReference>
<dbReference type="PROSITE" id="PS00211">
    <property type="entry name" value="ABC_TRANSPORTER_1"/>
    <property type="match status" value="1"/>
</dbReference>